<name>A0A3R9WR21_9BACI</name>
<protein>
    <submittedName>
        <fullName evidence="2">N-acetyltransferase</fullName>
    </submittedName>
</protein>
<dbReference type="PANTHER" id="PTHR43792:SF9">
    <property type="entry name" value="RIBOSOMAL-PROTEIN-ALANINE ACETYLTRANSFERASE"/>
    <property type="match status" value="1"/>
</dbReference>
<dbReference type="InterPro" id="IPR000182">
    <property type="entry name" value="GNAT_dom"/>
</dbReference>
<evidence type="ECO:0000313" key="3">
    <source>
        <dbReference type="Proteomes" id="UP000275076"/>
    </source>
</evidence>
<accession>A0A3R9WR21</accession>
<comment type="caution">
    <text evidence="2">The sequence shown here is derived from an EMBL/GenBank/DDBJ whole genome shotgun (WGS) entry which is preliminary data.</text>
</comment>
<dbReference type="EMBL" id="RBVX01000021">
    <property type="protein sequence ID" value="RSL31759.1"/>
    <property type="molecule type" value="Genomic_DNA"/>
</dbReference>
<feature type="domain" description="N-acetyltransferase" evidence="1">
    <location>
        <begin position="20"/>
        <end position="184"/>
    </location>
</feature>
<dbReference type="PANTHER" id="PTHR43792">
    <property type="entry name" value="GNAT FAMILY, PUTATIVE (AFU_ORTHOLOGUE AFUA_3G00765)-RELATED-RELATED"/>
    <property type="match status" value="1"/>
</dbReference>
<dbReference type="SUPFAM" id="SSF55729">
    <property type="entry name" value="Acyl-CoA N-acyltransferases (Nat)"/>
    <property type="match status" value="1"/>
</dbReference>
<dbReference type="Pfam" id="PF13302">
    <property type="entry name" value="Acetyltransf_3"/>
    <property type="match status" value="1"/>
</dbReference>
<gene>
    <name evidence="2" type="ORF">D7Z54_19215</name>
</gene>
<keyword evidence="2" id="KW-0808">Transferase</keyword>
<dbReference type="PROSITE" id="PS51186">
    <property type="entry name" value="GNAT"/>
    <property type="match status" value="1"/>
</dbReference>
<organism evidence="2 3">
    <name type="scientific">Salibacterium salarium</name>
    <dbReference type="NCBI Taxonomy" id="284579"/>
    <lineage>
        <taxon>Bacteria</taxon>
        <taxon>Bacillati</taxon>
        <taxon>Bacillota</taxon>
        <taxon>Bacilli</taxon>
        <taxon>Bacillales</taxon>
        <taxon>Bacillaceae</taxon>
    </lineage>
</organism>
<sequence length="187" mass="21898">MTVKPTNPFYPFPELQTKRLLLRKLQQDDLHAVFNYASRTEVSRFMLWDTHQSTQDTQQFLNISYEKYEKGEVAPFAIEEKSSGRLIGTIDFVWWDKEHGVAELGYVLTPDYWGQGFIPEAAERLVQFGFDKMDLFRIEARCYETNTNSTRVMEKIGMSHEGTLRGRMLVKGERQNILLYSLLKNEV</sequence>
<dbReference type="InterPro" id="IPR016181">
    <property type="entry name" value="Acyl_CoA_acyltransferase"/>
</dbReference>
<dbReference type="Gene3D" id="3.40.630.30">
    <property type="match status" value="1"/>
</dbReference>
<dbReference type="OrthoDB" id="9785602at2"/>
<dbReference type="GO" id="GO:0005737">
    <property type="term" value="C:cytoplasm"/>
    <property type="evidence" value="ECO:0007669"/>
    <property type="project" value="TreeGrafter"/>
</dbReference>
<reference evidence="2 3" key="1">
    <citation type="submission" date="2018-10" db="EMBL/GenBank/DDBJ databases">
        <title>Draft genome sequence of Bacillus salarius IM0101, isolated from a hypersaline soil in Inner Mongolia, China.</title>
        <authorList>
            <person name="Yamprayoonswat W."/>
            <person name="Boonvisut S."/>
            <person name="Jumpathong W."/>
            <person name="Sittihan S."/>
            <person name="Ruangsuj P."/>
            <person name="Wanthongcharoen S."/>
            <person name="Thongpramul N."/>
            <person name="Pimmason S."/>
            <person name="Yu B."/>
            <person name="Yasawong M."/>
        </authorList>
    </citation>
    <scope>NUCLEOTIDE SEQUENCE [LARGE SCALE GENOMIC DNA]</scope>
    <source>
        <strain evidence="2 3">IM0101</strain>
    </source>
</reference>
<evidence type="ECO:0000313" key="2">
    <source>
        <dbReference type="EMBL" id="RSL31759.1"/>
    </source>
</evidence>
<dbReference type="AlphaFoldDB" id="A0A3R9WR21"/>
<proteinExistence type="predicted"/>
<dbReference type="InterPro" id="IPR051531">
    <property type="entry name" value="N-acetyltransferase"/>
</dbReference>
<evidence type="ECO:0000259" key="1">
    <source>
        <dbReference type="PROSITE" id="PS51186"/>
    </source>
</evidence>
<keyword evidence="3" id="KW-1185">Reference proteome</keyword>
<dbReference type="Proteomes" id="UP000275076">
    <property type="component" value="Unassembled WGS sequence"/>
</dbReference>
<dbReference type="GO" id="GO:0008999">
    <property type="term" value="F:protein-N-terminal-alanine acetyltransferase activity"/>
    <property type="evidence" value="ECO:0007669"/>
    <property type="project" value="TreeGrafter"/>
</dbReference>